<dbReference type="OrthoDB" id="3204900at2759"/>
<feature type="coiled-coil region" evidence="1">
    <location>
        <begin position="154"/>
        <end position="181"/>
    </location>
</feature>
<evidence type="ECO:0000313" key="4">
    <source>
        <dbReference type="Proteomes" id="UP000807342"/>
    </source>
</evidence>
<comment type="caution">
    <text evidence="3">The sequence shown here is derived from an EMBL/GenBank/DDBJ whole genome shotgun (WGS) entry which is preliminary data.</text>
</comment>
<gene>
    <name evidence="3" type="ORF">P691DRAFT_713223</name>
</gene>
<organism evidence="3 4">
    <name type="scientific">Macrolepiota fuliginosa MF-IS2</name>
    <dbReference type="NCBI Taxonomy" id="1400762"/>
    <lineage>
        <taxon>Eukaryota</taxon>
        <taxon>Fungi</taxon>
        <taxon>Dikarya</taxon>
        <taxon>Basidiomycota</taxon>
        <taxon>Agaricomycotina</taxon>
        <taxon>Agaricomycetes</taxon>
        <taxon>Agaricomycetidae</taxon>
        <taxon>Agaricales</taxon>
        <taxon>Agaricineae</taxon>
        <taxon>Agaricaceae</taxon>
        <taxon>Macrolepiota</taxon>
    </lineage>
</organism>
<keyword evidence="1" id="KW-0175">Coiled coil</keyword>
<evidence type="ECO:0000256" key="1">
    <source>
        <dbReference type="SAM" id="Coils"/>
    </source>
</evidence>
<feature type="non-terminal residue" evidence="3">
    <location>
        <position position="241"/>
    </location>
</feature>
<evidence type="ECO:0000256" key="2">
    <source>
        <dbReference type="SAM" id="MobiDB-lite"/>
    </source>
</evidence>
<feature type="compositionally biased region" description="Polar residues" evidence="2">
    <location>
        <begin position="1"/>
        <end position="24"/>
    </location>
</feature>
<protein>
    <submittedName>
        <fullName evidence="3">Uncharacterized protein</fullName>
    </submittedName>
</protein>
<feature type="region of interest" description="Disordered" evidence="2">
    <location>
        <begin position="1"/>
        <end position="82"/>
    </location>
</feature>
<proteinExistence type="predicted"/>
<evidence type="ECO:0000313" key="3">
    <source>
        <dbReference type="EMBL" id="KAF9443490.1"/>
    </source>
</evidence>
<name>A0A9P5X3P9_9AGAR</name>
<dbReference type="AlphaFoldDB" id="A0A9P5X3P9"/>
<sequence length="241" mass="25682">MSTHTPRPLQLISNSMTPGTTSDVFASPSPPSSFRHPKRFSMNAAISPSSSLSQTTAQVKAARRQSSIGYFPPDSTESPRRGSLVRRNSLGTLNEGTGLAGVSEGLWTKAGDRVDAPPLLTSSLSGLYSAPVTPGRERPPLTLTEKHADLLRFIAQKESKCLELRSQLAIHETELAQLKRKWERIVNRGLERDFHSAPTNGTSDAGSVVYEGIKEGVQGVSRLLAAGFSASPTSPASSSAA</sequence>
<accession>A0A9P5X3P9</accession>
<keyword evidence="4" id="KW-1185">Reference proteome</keyword>
<dbReference type="EMBL" id="MU151468">
    <property type="protein sequence ID" value="KAF9443490.1"/>
    <property type="molecule type" value="Genomic_DNA"/>
</dbReference>
<feature type="compositionally biased region" description="Polar residues" evidence="2">
    <location>
        <begin position="44"/>
        <end position="68"/>
    </location>
</feature>
<reference evidence="3" key="1">
    <citation type="submission" date="2020-11" db="EMBL/GenBank/DDBJ databases">
        <authorList>
            <consortium name="DOE Joint Genome Institute"/>
            <person name="Ahrendt S."/>
            <person name="Riley R."/>
            <person name="Andreopoulos W."/>
            <person name="Labutti K."/>
            <person name="Pangilinan J."/>
            <person name="Ruiz-Duenas F.J."/>
            <person name="Barrasa J.M."/>
            <person name="Sanchez-Garcia M."/>
            <person name="Camarero S."/>
            <person name="Miyauchi S."/>
            <person name="Serrano A."/>
            <person name="Linde D."/>
            <person name="Babiker R."/>
            <person name="Drula E."/>
            <person name="Ayuso-Fernandez I."/>
            <person name="Pacheco R."/>
            <person name="Padilla G."/>
            <person name="Ferreira P."/>
            <person name="Barriuso J."/>
            <person name="Kellner H."/>
            <person name="Castanera R."/>
            <person name="Alfaro M."/>
            <person name="Ramirez L."/>
            <person name="Pisabarro A.G."/>
            <person name="Kuo A."/>
            <person name="Tritt A."/>
            <person name="Lipzen A."/>
            <person name="He G."/>
            <person name="Yan M."/>
            <person name="Ng V."/>
            <person name="Cullen D."/>
            <person name="Martin F."/>
            <person name="Rosso M.-N."/>
            <person name="Henrissat B."/>
            <person name="Hibbett D."/>
            <person name="Martinez A.T."/>
            <person name="Grigoriev I.V."/>
        </authorList>
    </citation>
    <scope>NUCLEOTIDE SEQUENCE</scope>
    <source>
        <strain evidence="3">MF-IS2</strain>
    </source>
</reference>
<dbReference type="Proteomes" id="UP000807342">
    <property type="component" value="Unassembled WGS sequence"/>
</dbReference>